<keyword evidence="1" id="KW-1133">Transmembrane helix</keyword>
<keyword evidence="4" id="KW-1185">Reference proteome</keyword>
<gene>
    <name evidence="3" type="ORF">DWB68_02550</name>
</gene>
<evidence type="ECO:0000313" key="3">
    <source>
        <dbReference type="EMBL" id="RII43499.1"/>
    </source>
</evidence>
<protein>
    <submittedName>
        <fullName evidence="3">PH domain-containing protein</fullName>
    </submittedName>
</protein>
<evidence type="ECO:0000259" key="2">
    <source>
        <dbReference type="Pfam" id="PF10756"/>
    </source>
</evidence>
<accession>A0A399JGZ9</accession>
<dbReference type="AlphaFoldDB" id="A0A399JGZ9"/>
<dbReference type="EMBL" id="QQXK01000003">
    <property type="protein sequence ID" value="RII43499.1"/>
    <property type="molecule type" value="Genomic_DNA"/>
</dbReference>
<proteinExistence type="predicted"/>
<dbReference type="InterPro" id="IPR019692">
    <property type="entry name" value="CFP-6_PH"/>
</dbReference>
<dbReference type="RefSeq" id="WP_119423565.1">
    <property type="nucleotide sequence ID" value="NZ_QQXK01000003.1"/>
</dbReference>
<feature type="transmembrane region" description="Helical" evidence="1">
    <location>
        <begin position="16"/>
        <end position="35"/>
    </location>
</feature>
<keyword evidence="1" id="KW-0812">Transmembrane</keyword>
<dbReference type="Proteomes" id="UP000265419">
    <property type="component" value="Unassembled WGS sequence"/>
</dbReference>
<comment type="caution">
    <text evidence="3">The sequence shown here is derived from an EMBL/GenBank/DDBJ whole genome shotgun (WGS) entry which is preliminary data.</text>
</comment>
<feature type="transmembrane region" description="Helical" evidence="1">
    <location>
        <begin position="42"/>
        <end position="63"/>
    </location>
</feature>
<feature type="domain" description="Low molecular weight protein antigen 6 PH" evidence="2">
    <location>
        <begin position="64"/>
        <end position="112"/>
    </location>
</feature>
<feature type="transmembrane region" description="Helical" evidence="1">
    <location>
        <begin position="178"/>
        <end position="194"/>
    </location>
</feature>
<name>A0A399JGZ9_9MICC</name>
<keyword evidence="1" id="KW-0472">Membrane</keyword>
<dbReference type="Pfam" id="PF10756">
    <property type="entry name" value="bPH_6"/>
    <property type="match status" value="1"/>
</dbReference>
<evidence type="ECO:0000256" key="1">
    <source>
        <dbReference type="SAM" id="Phobius"/>
    </source>
</evidence>
<organism evidence="3 4">
    <name type="scientific">Galactobacter valiniphilus</name>
    <dbReference type="NCBI Taxonomy" id="2676122"/>
    <lineage>
        <taxon>Bacteria</taxon>
        <taxon>Bacillati</taxon>
        <taxon>Actinomycetota</taxon>
        <taxon>Actinomycetes</taxon>
        <taxon>Micrococcales</taxon>
        <taxon>Micrococcaceae</taxon>
        <taxon>Galactobacter</taxon>
    </lineage>
</organism>
<sequence length="195" mass="20947">MSSSPSPMVITTNRSGWVWAGLCGVIGLIAAYDCFARGYVGLGLTVLVWTALVAAFVALVFVLPRLTVDAGGATVRNVLSSVRVPWGQLKDTRTTMFIELVPRSGEPVRVWAAPQSAMRRGRATLRNRAQLDVEVPEDRSPRVDFAASLLVERDRALAAGNNAQTGGPVTKTFLKREWGLFGALAVLALVSLLLV</sequence>
<evidence type="ECO:0000313" key="4">
    <source>
        <dbReference type="Proteomes" id="UP000265419"/>
    </source>
</evidence>
<reference evidence="3 4" key="1">
    <citation type="submission" date="2018-07" db="EMBL/GenBank/DDBJ databases">
        <title>Arthrobacter sp. nov., isolated from raw cow's milk with high bacterial count.</title>
        <authorList>
            <person name="Hahne J."/>
            <person name="Isele D."/>
            <person name="Lipski A."/>
        </authorList>
    </citation>
    <scope>NUCLEOTIDE SEQUENCE [LARGE SCALE GENOMIC DNA]</scope>
    <source>
        <strain evidence="3 4">JZ R-35</strain>
    </source>
</reference>